<proteinExistence type="predicted"/>
<protein>
    <submittedName>
        <fullName evidence="1">Uncharacterized protein</fullName>
    </submittedName>
</protein>
<keyword evidence="2" id="KW-1185">Reference proteome</keyword>
<gene>
    <name evidence="1" type="ORF">EYF80_034130</name>
</gene>
<dbReference type="Proteomes" id="UP000314294">
    <property type="component" value="Unassembled WGS sequence"/>
</dbReference>
<reference evidence="1 2" key="1">
    <citation type="submission" date="2019-03" db="EMBL/GenBank/DDBJ databases">
        <title>First draft genome of Liparis tanakae, snailfish: a comprehensive survey of snailfish specific genes.</title>
        <authorList>
            <person name="Kim W."/>
            <person name="Song I."/>
            <person name="Jeong J.-H."/>
            <person name="Kim D."/>
            <person name="Kim S."/>
            <person name="Ryu S."/>
            <person name="Song J.Y."/>
            <person name="Lee S.K."/>
        </authorList>
    </citation>
    <scope>NUCLEOTIDE SEQUENCE [LARGE SCALE GENOMIC DNA]</scope>
    <source>
        <tissue evidence="1">Muscle</tissue>
    </source>
</reference>
<sequence length="111" mass="11958">MVLRSTPSFSTTTFSSESQYTEAVVTSEKKPCIIASKQNGQRLAAVVEHGAGEVHLDGEDVRLLQHGVALVVVVGHAGDEALQLEHNVLDWRGGRGAGKERMICVITFRDG</sequence>
<name>A0A4Z2GSM1_9TELE</name>
<dbReference type="AlphaFoldDB" id="A0A4Z2GSM1"/>
<evidence type="ECO:0000313" key="1">
    <source>
        <dbReference type="EMBL" id="TNN55614.1"/>
    </source>
</evidence>
<evidence type="ECO:0000313" key="2">
    <source>
        <dbReference type="Proteomes" id="UP000314294"/>
    </source>
</evidence>
<accession>A0A4Z2GSM1</accession>
<organism evidence="1 2">
    <name type="scientific">Liparis tanakae</name>
    <name type="common">Tanaka's snailfish</name>
    <dbReference type="NCBI Taxonomy" id="230148"/>
    <lineage>
        <taxon>Eukaryota</taxon>
        <taxon>Metazoa</taxon>
        <taxon>Chordata</taxon>
        <taxon>Craniata</taxon>
        <taxon>Vertebrata</taxon>
        <taxon>Euteleostomi</taxon>
        <taxon>Actinopterygii</taxon>
        <taxon>Neopterygii</taxon>
        <taxon>Teleostei</taxon>
        <taxon>Neoteleostei</taxon>
        <taxon>Acanthomorphata</taxon>
        <taxon>Eupercaria</taxon>
        <taxon>Perciformes</taxon>
        <taxon>Cottioidei</taxon>
        <taxon>Cottales</taxon>
        <taxon>Liparidae</taxon>
        <taxon>Liparis</taxon>
    </lineage>
</organism>
<comment type="caution">
    <text evidence="1">The sequence shown here is derived from an EMBL/GenBank/DDBJ whole genome shotgun (WGS) entry which is preliminary data.</text>
</comment>
<dbReference type="EMBL" id="SRLO01000450">
    <property type="protein sequence ID" value="TNN55614.1"/>
    <property type="molecule type" value="Genomic_DNA"/>
</dbReference>